<evidence type="ECO:0000313" key="3">
    <source>
        <dbReference type="Proteomes" id="UP000298390"/>
    </source>
</evidence>
<proteinExistence type="predicted"/>
<dbReference type="EMBL" id="SEKV01000208">
    <property type="protein sequence ID" value="TFY61417.1"/>
    <property type="molecule type" value="Genomic_DNA"/>
</dbReference>
<gene>
    <name evidence="2" type="ORF">EVJ58_g4522</name>
</gene>
<organism evidence="2 3">
    <name type="scientific">Rhodofomes roseus</name>
    <dbReference type="NCBI Taxonomy" id="34475"/>
    <lineage>
        <taxon>Eukaryota</taxon>
        <taxon>Fungi</taxon>
        <taxon>Dikarya</taxon>
        <taxon>Basidiomycota</taxon>
        <taxon>Agaricomycotina</taxon>
        <taxon>Agaricomycetes</taxon>
        <taxon>Polyporales</taxon>
        <taxon>Rhodofomes</taxon>
    </lineage>
</organism>
<dbReference type="Proteomes" id="UP000298390">
    <property type="component" value="Unassembled WGS sequence"/>
</dbReference>
<feature type="compositionally biased region" description="Low complexity" evidence="1">
    <location>
        <begin position="139"/>
        <end position="149"/>
    </location>
</feature>
<accession>A0A4Y9YIJ5</accession>
<reference evidence="2 3" key="1">
    <citation type="submission" date="2019-01" db="EMBL/GenBank/DDBJ databases">
        <title>Genome sequencing of the rare red list fungi Fomitopsis rosea.</title>
        <authorList>
            <person name="Buettner E."/>
            <person name="Kellner H."/>
        </authorList>
    </citation>
    <scope>NUCLEOTIDE SEQUENCE [LARGE SCALE GENOMIC DNA]</scope>
    <source>
        <strain evidence="2 3">DSM 105464</strain>
    </source>
</reference>
<dbReference type="AlphaFoldDB" id="A0A4Y9YIJ5"/>
<comment type="caution">
    <text evidence="2">The sequence shown here is derived from an EMBL/GenBank/DDBJ whole genome shotgun (WGS) entry which is preliminary data.</text>
</comment>
<protein>
    <submittedName>
        <fullName evidence="2">Uncharacterized protein</fullName>
    </submittedName>
</protein>
<evidence type="ECO:0000256" key="1">
    <source>
        <dbReference type="SAM" id="MobiDB-lite"/>
    </source>
</evidence>
<name>A0A4Y9YIJ5_9APHY</name>
<feature type="region of interest" description="Disordered" evidence="1">
    <location>
        <begin position="104"/>
        <end position="177"/>
    </location>
</feature>
<feature type="compositionally biased region" description="Acidic residues" evidence="1">
    <location>
        <begin position="113"/>
        <end position="135"/>
    </location>
</feature>
<evidence type="ECO:0000313" key="2">
    <source>
        <dbReference type="EMBL" id="TFY61417.1"/>
    </source>
</evidence>
<sequence>MSRSAPGKMIAVRLPVVPAARSTIAPAKEPQPDLPPPFKPLSVYVPKEVVLSARDVAPFTLLPRIFIPVPSALWKPPLMHYGWPAPRQHLLEYAERHGLTKLVGRRNPKLSPDEESDSESDFSTDDEIEDDEDEHNDSSSESEQSSDGSGTVVPAKATRARKPVAPPLAPRAKSEPDVDHMSTMFAALTHIYDVLNEKPGMQFGLPLLQISPTLQDGEGERQIVSVYTNYHFLRKDLPLPKYIEAFGEAVGVETPPRCSTRNSMNGGR</sequence>